<reference evidence="2" key="1">
    <citation type="journal article" date="2019" name="Int. J. Syst. Evol. Microbiol.">
        <title>The Global Catalogue of Microorganisms (GCM) 10K type strain sequencing project: providing services to taxonomists for standard genome sequencing and annotation.</title>
        <authorList>
            <consortium name="The Broad Institute Genomics Platform"/>
            <consortium name="The Broad Institute Genome Sequencing Center for Infectious Disease"/>
            <person name="Wu L."/>
            <person name="Ma J."/>
        </authorList>
    </citation>
    <scope>NUCLEOTIDE SEQUENCE [LARGE SCALE GENOMIC DNA]</scope>
    <source>
        <strain evidence="2">CGMCC 4.7237</strain>
    </source>
</reference>
<proteinExistence type="predicted"/>
<dbReference type="Pfam" id="PF19564">
    <property type="entry name" value="DUF6086"/>
    <property type="match status" value="1"/>
</dbReference>
<sequence length="327" mass="35093">MDFWIQTGSPEARDVPGVVDNMPEAVAEMYPADTDRMILSWNGVPVSLVYCEDVQVMVDDIAAMLAMLAEGGEGTEGTGKPGYVRWGPSGFQAEWRIDRDGGDLVIDSRWDSVDWGPADLLNERGRLVVPAAYFRGQWLKVLRLLVDDITARSVVMEDTLIFDRVRAVLAAGTLPAASAEQIRKGARIPQATNRTGSAENTVEFRAVAGESAESGPVLWTVDSAVARLFTGHAALVSRLLGVPSGIGVPSGTGAGIDVAGLRDFCGAALDRYGLTDEGIERSLTVGFLATALELLHRAGHDVPPTDPAEQRAAWTALRDQHALQMPR</sequence>
<dbReference type="RefSeq" id="WP_386431203.1">
    <property type="nucleotide sequence ID" value="NZ_JBHSBB010000014.1"/>
</dbReference>
<evidence type="ECO:0000313" key="2">
    <source>
        <dbReference type="Proteomes" id="UP001595765"/>
    </source>
</evidence>
<dbReference type="InterPro" id="IPR045732">
    <property type="entry name" value="DUF6086"/>
</dbReference>
<dbReference type="Proteomes" id="UP001595765">
    <property type="component" value="Unassembled WGS sequence"/>
</dbReference>
<evidence type="ECO:0000313" key="1">
    <source>
        <dbReference type="EMBL" id="MFC4033919.1"/>
    </source>
</evidence>
<gene>
    <name evidence="1" type="ORF">ACFO3J_20890</name>
</gene>
<accession>A0ABV8HPH6</accession>
<organism evidence="1 2">
    <name type="scientific">Streptomyces polygonati</name>
    <dbReference type="NCBI Taxonomy" id="1617087"/>
    <lineage>
        <taxon>Bacteria</taxon>
        <taxon>Bacillati</taxon>
        <taxon>Actinomycetota</taxon>
        <taxon>Actinomycetes</taxon>
        <taxon>Kitasatosporales</taxon>
        <taxon>Streptomycetaceae</taxon>
        <taxon>Streptomyces</taxon>
    </lineage>
</organism>
<name>A0ABV8HPH6_9ACTN</name>
<protein>
    <submittedName>
        <fullName evidence="1">DUF6086 family protein</fullName>
    </submittedName>
</protein>
<keyword evidence="2" id="KW-1185">Reference proteome</keyword>
<comment type="caution">
    <text evidence="1">The sequence shown here is derived from an EMBL/GenBank/DDBJ whole genome shotgun (WGS) entry which is preliminary data.</text>
</comment>
<dbReference type="EMBL" id="JBHSBB010000014">
    <property type="protein sequence ID" value="MFC4033919.1"/>
    <property type="molecule type" value="Genomic_DNA"/>
</dbReference>